<proteinExistence type="inferred from homology"/>
<dbReference type="Gene3D" id="3.55.40.10">
    <property type="entry name" value="minor pseudopilin epsh domain"/>
    <property type="match status" value="1"/>
</dbReference>
<dbReference type="GO" id="GO:0015628">
    <property type="term" value="P:protein secretion by the type II secretion system"/>
    <property type="evidence" value="ECO:0007669"/>
    <property type="project" value="InterPro"/>
</dbReference>
<evidence type="ECO:0000313" key="14">
    <source>
        <dbReference type="Proteomes" id="UP000664731"/>
    </source>
</evidence>
<accession>A0A939GZE7</accession>
<comment type="subcellular location">
    <subcellularLocation>
        <location evidence="1">Cell inner membrane</location>
        <topology evidence="1">Single-pass membrane protein</topology>
    </subcellularLocation>
</comment>
<evidence type="ECO:0000256" key="6">
    <source>
        <dbReference type="ARBA" id="ARBA00022692"/>
    </source>
</evidence>
<dbReference type="NCBIfam" id="TIGR02532">
    <property type="entry name" value="IV_pilin_GFxxxE"/>
    <property type="match status" value="1"/>
</dbReference>
<reference evidence="13" key="1">
    <citation type="submission" date="2021-03" db="EMBL/GenBank/DDBJ databases">
        <title>Comamonas denitrificans.</title>
        <authorList>
            <person name="Finster K."/>
        </authorList>
    </citation>
    <scope>NUCLEOTIDE SEQUENCE</scope>
    <source>
        <strain evidence="13">MM2021_4</strain>
    </source>
</reference>
<dbReference type="InterPro" id="IPR022346">
    <property type="entry name" value="T2SS_GspH"/>
</dbReference>
<dbReference type="Pfam" id="PF07963">
    <property type="entry name" value="N_methyl"/>
    <property type="match status" value="1"/>
</dbReference>
<evidence type="ECO:0000256" key="8">
    <source>
        <dbReference type="ARBA" id="ARBA00023136"/>
    </source>
</evidence>
<evidence type="ECO:0000256" key="5">
    <source>
        <dbReference type="ARBA" id="ARBA00022519"/>
    </source>
</evidence>
<evidence type="ECO:0000256" key="2">
    <source>
        <dbReference type="ARBA" id="ARBA00021549"/>
    </source>
</evidence>
<dbReference type="AlphaFoldDB" id="A0A939GZE7"/>
<name>A0A939GZE7_9BURK</name>
<keyword evidence="8 11" id="KW-0472">Membrane</keyword>
<evidence type="ECO:0000313" key="13">
    <source>
        <dbReference type="EMBL" id="MBO1250071.1"/>
    </source>
</evidence>
<evidence type="ECO:0000259" key="12">
    <source>
        <dbReference type="Pfam" id="PF12019"/>
    </source>
</evidence>
<evidence type="ECO:0000256" key="4">
    <source>
        <dbReference type="ARBA" id="ARBA00022481"/>
    </source>
</evidence>
<sequence length="177" mass="18963">MLKYPVLPLKQHGFTLIELMVTVSILAVIAMIAAPSFTPLIERWRVRSAAEALQSTIYYARSEAIKRGGGITISAIDDDWANGWEVHGIDADGDDELLQTSGASTSLAISEESDATELALDRWGTITPVTDFLLTPANKDENAASATRVCISGSGLIRHLPGSEECNPSTPDPDPDP</sequence>
<feature type="domain" description="General secretion pathway GspH" evidence="12">
    <location>
        <begin position="49"/>
        <end position="155"/>
    </location>
</feature>
<evidence type="ECO:0000256" key="7">
    <source>
        <dbReference type="ARBA" id="ARBA00022989"/>
    </source>
</evidence>
<dbReference type="Proteomes" id="UP000664731">
    <property type="component" value="Unassembled WGS sequence"/>
</dbReference>
<evidence type="ECO:0000256" key="3">
    <source>
        <dbReference type="ARBA" id="ARBA00022475"/>
    </source>
</evidence>
<dbReference type="EMBL" id="JAFNME010000019">
    <property type="protein sequence ID" value="MBO1250071.1"/>
    <property type="molecule type" value="Genomic_DNA"/>
</dbReference>
<keyword evidence="4" id="KW-0488">Methylation</keyword>
<keyword evidence="6 11" id="KW-0812">Transmembrane</keyword>
<dbReference type="InterPro" id="IPR012902">
    <property type="entry name" value="N_methyl_site"/>
</dbReference>
<comment type="caution">
    <text evidence="13">The sequence shown here is derived from an EMBL/GenBank/DDBJ whole genome shotgun (WGS) entry which is preliminary data.</text>
</comment>
<organism evidence="13 14">
    <name type="scientific">Comamonas denitrificans</name>
    <dbReference type="NCBI Taxonomy" id="117506"/>
    <lineage>
        <taxon>Bacteria</taxon>
        <taxon>Pseudomonadati</taxon>
        <taxon>Pseudomonadota</taxon>
        <taxon>Betaproteobacteria</taxon>
        <taxon>Burkholderiales</taxon>
        <taxon>Comamonadaceae</taxon>
        <taxon>Comamonas</taxon>
    </lineage>
</organism>
<keyword evidence="5" id="KW-0997">Cell inner membrane</keyword>
<evidence type="ECO:0000256" key="9">
    <source>
        <dbReference type="ARBA" id="ARBA00025772"/>
    </source>
</evidence>
<dbReference type="Pfam" id="PF12019">
    <property type="entry name" value="GspH"/>
    <property type="match status" value="1"/>
</dbReference>
<evidence type="ECO:0000256" key="10">
    <source>
        <dbReference type="ARBA" id="ARBA00030775"/>
    </source>
</evidence>
<dbReference type="GO" id="GO:0005886">
    <property type="term" value="C:plasma membrane"/>
    <property type="evidence" value="ECO:0007669"/>
    <property type="project" value="UniProtKB-SubCell"/>
</dbReference>
<dbReference type="GO" id="GO:0015627">
    <property type="term" value="C:type II protein secretion system complex"/>
    <property type="evidence" value="ECO:0007669"/>
    <property type="project" value="InterPro"/>
</dbReference>
<evidence type="ECO:0000256" key="11">
    <source>
        <dbReference type="SAM" id="Phobius"/>
    </source>
</evidence>
<protein>
    <recommendedName>
        <fullName evidence="2">Type II secretion system protein H</fullName>
    </recommendedName>
    <alternativeName>
        <fullName evidence="10">General secretion pathway protein H</fullName>
    </alternativeName>
</protein>
<feature type="transmembrane region" description="Helical" evidence="11">
    <location>
        <begin position="12"/>
        <end position="37"/>
    </location>
</feature>
<evidence type="ECO:0000256" key="1">
    <source>
        <dbReference type="ARBA" id="ARBA00004377"/>
    </source>
</evidence>
<keyword evidence="3" id="KW-1003">Cell membrane</keyword>
<dbReference type="SUPFAM" id="SSF54523">
    <property type="entry name" value="Pili subunits"/>
    <property type="match status" value="1"/>
</dbReference>
<gene>
    <name evidence="13" type="ORF">J1777_09590</name>
</gene>
<dbReference type="RefSeq" id="WP_207575512.1">
    <property type="nucleotide sequence ID" value="NZ_JAFNME010000019.1"/>
</dbReference>
<keyword evidence="14" id="KW-1185">Reference proteome</keyword>
<dbReference type="InterPro" id="IPR045584">
    <property type="entry name" value="Pilin-like"/>
</dbReference>
<comment type="similarity">
    <text evidence="9">Belongs to the GSP H family.</text>
</comment>
<keyword evidence="7 11" id="KW-1133">Transmembrane helix</keyword>
<dbReference type="PROSITE" id="PS00409">
    <property type="entry name" value="PROKAR_NTER_METHYL"/>
    <property type="match status" value="1"/>
</dbReference>